<evidence type="ECO:0000313" key="2">
    <source>
        <dbReference type="Proteomes" id="UP001642540"/>
    </source>
</evidence>
<dbReference type="Proteomes" id="UP001642540">
    <property type="component" value="Unassembled WGS sequence"/>
</dbReference>
<protein>
    <recommendedName>
        <fullName evidence="3">C2H2-type domain-containing protein</fullName>
    </recommendedName>
</protein>
<dbReference type="EMBL" id="CAXLJM020000089">
    <property type="protein sequence ID" value="CAL8131684.1"/>
    <property type="molecule type" value="Genomic_DNA"/>
</dbReference>
<name>A0ABP1RNG5_9HEXA</name>
<accession>A0ABP1RNG5</accession>
<proteinExistence type="predicted"/>
<comment type="caution">
    <text evidence="1">The sequence shown here is derived from an EMBL/GenBank/DDBJ whole genome shotgun (WGS) entry which is preliminary data.</text>
</comment>
<keyword evidence="2" id="KW-1185">Reference proteome</keyword>
<reference evidence="1 2" key="1">
    <citation type="submission" date="2024-08" db="EMBL/GenBank/DDBJ databases">
        <authorList>
            <person name="Cucini C."/>
            <person name="Frati F."/>
        </authorList>
    </citation>
    <scope>NUCLEOTIDE SEQUENCE [LARGE SCALE GENOMIC DNA]</scope>
</reference>
<sequence length="619" mass="70130">MEHLQLNINWSDELLKIQHKNHHLGYCDLKLLCSDGYIKCHKALFPTFRQNELSSSFSKTTTESELVMTTWTLKLISKLVFIVYFGEAMLSWKESIELKPIFAMLQIDSTKRQHLFPRKGKGVQKRKAELKLKRSELIRRKVLAVRKIGVKDYEAIYVYGDGSEMVPLADDGLSENVTFYDENGSVLCDNDLRLFCCACSMIFCDSSDYLSHTLTCENNDPQMSTAQPIKVEPGLIKIEAVDNEENTSKDNDTQQEASQGVKDSINVCLICGCKSTSDLIIHSYIIHGISPGKDYELEAWKCRRCESVRNSGHLPTFLQHVVHCNERKAKQNVSRKRPASNNVNNTRQAPTLLEKRKRRKITEKVSGSHNNEIIIKEEGTAGNVLPESDELSPLANIAIIKVSSLAQPALDSAEGNKITEIAEKSGRNEESTSRQRNNMQMGIFSEINHDHKSEETEKPIVRRSTSSSTSAFLSTSKEEIEIANQPLPANILHVVNIGELSDKRFNKEQIPNRISRPLPLETFAFARALESRVTPSIQNTMCATNLKECKTGIIIQSELDSRSYTLNGKSCYKQRQSYGLTVDWCNKKTRAKKSNESRWPCRRCAKVFGTQRLFMHHSC</sequence>
<organism evidence="1 2">
    <name type="scientific">Orchesella dallaii</name>
    <dbReference type="NCBI Taxonomy" id="48710"/>
    <lineage>
        <taxon>Eukaryota</taxon>
        <taxon>Metazoa</taxon>
        <taxon>Ecdysozoa</taxon>
        <taxon>Arthropoda</taxon>
        <taxon>Hexapoda</taxon>
        <taxon>Collembola</taxon>
        <taxon>Entomobryomorpha</taxon>
        <taxon>Entomobryoidea</taxon>
        <taxon>Orchesellidae</taxon>
        <taxon>Orchesellinae</taxon>
        <taxon>Orchesella</taxon>
    </lineage>
</organism>
<evidence type="ECO:0008006" key="3">
    <source>
        <dbReference type="Google" id="ProtNLM"/>
    </source>
</evidence>
<evidence type="ECO:0000313" key="1">
    <source>
        <dbReference type="EMBL" id="CAL8131684.1"/>
    </source>
</evidence>
<gene>
    <name evidence="1" type="ORF">ODALV1_LOCUS24275</name>
</gene>